<dbReference type="AlphaFoldDB" id="A0A7Z0BKT3"/>
<evidence type="ECO:0000313" key="1">
    <source>
        <dbReference type="EMBL" id="NYH52684.1"/>
    </source>
</evidence>
<evidence type="ECO:0000313" key="2">
    <source>
        <dbReference type="Proteomes" id="UP000584931"/>
    </source>
</evidence>
<proteinExistence type="predicted"/>
<reference evidence="1 2" key="1">
    <citation type="submission" date="2020-07" db="EMBL/GenBank/DDBJ databases">
        <title>Sequencing the genomes of 1000 actinobacteria strains.</title>
        <authorList>
            <person name="Klenk H.-P."/>
        </authorList>
    </citation>
    <scope>NUCLEOTIDE SEQUENCE [LARGE SCALE GENOMIC DNA]</scope>
    <source>
        <strain evidence="1 2">DSM 45278</strain>
    </source>
</reference>
<dbReference type="Proteomes" id="UP000584931">
    <property type="component" value="Unassembled WGS sequence"/>
</dbReference>
<protein>
    <submittedName>
        <fullName evidence="1">Uncharacterized protein</fullName>
    </submittedName>
</protein>
<sequence>MDQWVVNAAEPYLLARFWAFVLGGEPVARPDGSRILRAKHDR</sequence>
<dbReference type="EMBL" id="JACCHL010000001">
    <property type="protein sequence ID" value="NYH52684.1"/>
    <property type="molecule type" value="Genomic_DNA"/>
</dbReference>
<dbReference type="RefSeq" id="WP_394354400.1">
    <property type="nucleotide sequence ID" value="NZ_JACCHL010000001.1"/>
</dbReference>
<gene>
    <name evidence="1" type="ORF">HNR06_002273</name>
</gene>
<name>A0A7Z0BKT3_9ACTN</name>
<comment type="caution">
    <text evidence="1">The sequence shown here is derived from an EMBL/GenBank/DDBJ whole genome shotgun (WGS) entry which is preliminary data.</text>
</comment>
<accession>A0A7Z0BKT3</accession>
<organism evidence="1 2">
    <name type="scientific">Nocardiopsis sinuspersici</name>
    <dbReference type="NCBI Taxonomy" id="501010"/>
    <lineage>
        <taxon>Bacteria</taxon>
        <taxon>Bacillati</taxon>
        <taxon>Actinomycetota</taxon>
        <taxon>Actinomycetes</taxon>
        <taxon>Streptosporangiales</taxon>
        <taxon>Nocardiopsidaceae</taxon>
        <taxon>Nocardiopsis</taxon>
    </lineage>
</organism>